<feature type="region of interest" description="Disordered" evidence="1">
    <location>
        <begin position="557"/>
        <end position="638"/>
    </location>
</feature>
<dbReference type="PANTHER" id="PTHR37729">
    <property type="entry name" value="NEUROFILAMENT PROTEIN-LIKE PROTEIN"/>
    <property type="match status" value="1"/>
</dbReference>
<dbReference type="RefSeq" id="XP_010433368.1">
    <property type="nucleotide sequence ID" value="XM_010435066.2"/>
</dbReference>
<feature type="region of interest" description="Disordered" evidence="1">
    <location>
        <begin position="656"/>
        <end position="676"/>
    </location>
</feature>
<feature type="compositionally biased region" description="Basic and acidic residues" evidence="1">
    <location>
        <begin position="89"/>
        <end position="103"/>
    </location>
</feature>
<feature type="compositionally biased region" description="Polar residues" evidence="1">
    <location>
        <begin position="1"/>
        <end position="12"/>
    </location>
</feature>
<evidence type="ECO:0000256" key="1">
    <source>
        <dbReference type="SAM" id="MobiDB-lite"/>
    </source>
</evidence>
<dbReference type="PANTHER" id="PTHR37729:SF1">
    <property type="entry name" value="NEUROFILAMENT PROTEIN-LIKE PROTEIN"/>
    <property type="match status" value="1"/>
</dbReference>
<feature type="compositionally biased region" description="Basic and acidic residues" evidence="1">
    <location>
        <begin position="353"/>
        <end position="366"/>
    </location>
</feature>
<feature type="compositionally biased region" description="Basic and acidic residues" evidence="1">
    <location>
        <begin position="665"/>
        <end position="676"/>
    </location>
</feature>
<feature type="compositionally biased region" description="Basic and acidic residues" evidence="1">
    <location>
        <begin position="406"/>
        <end position="423"/>
    </location>
</feature>
<feature type="compositionally biased region" description="Basic and acidic residues" evidence="1">
    <location>
        <begin position="572"/>
        <end position="631"/>
    </location>
</feature>
<organism evidence="2 3">
    <name type="scientific">Camelina sativa</name>
    <name type="common">False flax</name>
    <name type="synonym">Myagrum sativum</name>
    <dbReference type="NCBI Taxonomy" id="90675"/>
    <lineage>
        <taxon>Eukaryota</taxon>
        <taxon>Viridiplantae</taxon>
        <taxon>Streptophyta</taxon>
        <taxon>Embryophyta</taxon>
        <taxon>Tracheophyta</taxon>
        <taxon>Spermatophyta</taxon>
        <taxon>Magnoliopsida</taxon>
        <taxon>eudicotyledons</taxon>
        <taxon>Gunneridae</taxon>
        <taxon>Pentapetalae</taxon>
        <taxon>rosids</taxon>
        <taxon>malvids</taxon>
        <taxon>Brassicales</taxon>
        <taxon>Brassicaceae</taxon>
        <taxon>Camelineae</taxon>
        <taxon>Camelina</taxon>
    </lineage>
</organism>
<feature type="compositionally biased region" description="Basic and acidic residues" evidence="1">
    <location>
        <begin position="123"/>
        <end position="133"/>
    </location>
</feature>
<evidence type="ECO:0000313" key="2">
    <source>
        <dbReference type="Proteomes" id="UP000694864"/>
    </source>
</evidence>
<feature type="compositionally biased region" description="Basic and acidic residues" evidence="1">
    <location>
        <begin position="333"/>
        <end position="343"/>
    </location>
</feature>
<feature type="compositionally biased region" description="Basic and acidic residues" evidence="1">
    <location>
        <begin position="447"/>
        <end position="484"/>
    </location>
</feature>
<dbReference type="Proteomes" id="UP000694864">
    <property type="component" value="Chromosome 1"/>
</dbReference>
<proteinExistence type="predicted"/>
<feature type="region of interest" description="Disordered" evidence="1">
    <location>
        <begin position="123"/>
        <end position="145"/>
    </location>
</feature>
<gene>
    <name evidence="3" type="primary">LOC104717462</name>
</gene>
<feature type="compositionally biased region" description="Basic and acidic residues" evidence="1">
    <location>
        <begin position="15"/>
        <end position="33"/>
    </location>
</feature>
<dbReference type="GeneID" id="104717462"/>
<evidence type="ECO:0000313" key="3">
    <source>
        <dbReference type="RefSeq" id="XP_010433368.1"/>
    </source>
</evidence>
<name>A0ABM0TYS5_CAMSA</name>
<reference evidence="3" key="2">
    <citation type="submission" date="2025-08" db="UniProtKB">
        <authorList>
            <consortium name="RefSeq"/>
        </authorList>
    </citation>
    <scope>IDENTIFICATION</scope>
    <source>
        <tissue evidence="3">Leaf</tissue>
    </source>
</reference>
<keyword evidence="2" id="KW-1185">Reference proteome</keyword>
<accession>A0ABM0TYS5</accession>
<feature type="compositionally biased region" description="Low complexity" evidence="1">
    <location>
        <begin position="72"/>
        <end position="82"/>
    </location>
</feature>
<feature type="compositionally biased region" description="Basic and acidic residues" evidence="1">
    <location>
        <begin position="294"/>
        <end position="316"/>
    </location>
</feature>
<reference evidence="2" key="1">
    <citation type="journal article" date="2014" name="Nat. Commun.">
        <title>The emerging biofuel crop Camelina sativa retains a highly undifferentiated hexaploid genome structure.</title>
        <authorList>
            <person name="Kagale S."/>
            <person name="Koh C."/>
            <person name="Nixon J."/>
            <person name="Bollina V."/>
            <person name="Clarke W.E."/>
            <person name="Tuteja R."/>
            <person name="Spillane C."/>
            <person name="Robinson S.J."/>
            <person name="Links M.G."/>
            <person name="Clarke C."/>
            <person name="Higgins E.E."/>
            <person name="Huebert T."/>
            <person name="Sharpe A.G."/>
            <person name="Parkin I.A."/>
        </authorList>
    </citation>
    <scope>NUCLEOTIDE SEQUENCE [LARGE SCALE GENOMIC DNA]</scope>
    <source>
        <strain evidence="2">cv. DH55</strain>
    </source>
</reference>
<sequence length="676" mass="72886">MASDSHTPTATTPEKPLENKVNEEAKLMEKEIGSSDSANVVNDKPALDSNTEVIKEEEIDQTPAGEPEKESPAVVEEVGVVVEAEESTESEKHANGERGAEEVELKELTLVKEGVAEVNVEAKDAKKAEEKPTVENVVEENNKEETKIVDVPELADEAGGKLVEPVDVQSVRDASAETAEEKIKDLEALEVEPKTEASEKVETQPEKLKDLAPDVEVVKAEETPETTEQAKVELDGKLEDINVEAKDFGINPKDEKISESGSALCPEEIVSTNQESDTDPKRDIEGDASSPADLIEKAVTEEKHVVDEPSKEEKISESGAALCPEEIVLATKQESDTVPKNETEGDASSPVDVIEKANTEEKHVVDENISESGAALCPEKVVPSNQESDTNPKEEIDGGASSPSDIIEKAITEEKHAVDEPSKDATASGSALVPEKVVPSNEVSDTNSKEETERDAPSPAHVIEKAITEEKHVVDEPSKDEKPSESGSALCPETVVPTNQDSDTTPKKETEGDVSCPDDVIEKAITEEKHVVEEPSKDEQENVSEAKDVVTKLATEGENIKKGTESPAAVVKSEETLKETDTESGEKETAATKQEETITEKVAEVVETEPVVKESDEPKQQPEVTAKEVPVKQKHSNSIISKVKQSLVKAKKAIIGKSPSSKTITTEEAKEEIKVK</sequence>
<feature type="region of interest" description="Disordered" evidence="1">
    <location>
        <begin position="252"/>
        <end position="519"/>
    </location>
</feature>
<feature type="region of interest" description="Disordered" evidence="1">
    <location>
        <begin position="1"/>
        <end position="103"/>
    </location>
</feature>
<protein>
    <submittedName>
        <fullName evidence="3">Microtubule-associated protein futsch-like</fullName>
    </submittedName>
</protein>